<keyword evidence="2" id="KW-1185">Reference proteome</keyword>
<dbReference type="AlphaFoldDB" id="S6FIZ9"/>
<evidence type="ECO:0000313" key="2">
    <source>
        <dbReference type="Proteomes" id="UP000190476"/>
    </source>
</evidence>
<evidence type="ECO:0000313" key="1">
    <source>
        <dbReference type="EMBL" id="SLK22649.1"/>
    </source>
</evidence>
<gene>
    <name evidence="1" type="ORF">CCH01_24970</name>
</gene>
<dbReference type="STRING" id="1351755.CCH01_24970"/>
<name>S6FIZ9_9CLOT</name>
<dbReference type="EMBL" id="LT799839">
    <property type="protein sequence ID" value="SLK22649.1"/>
    <property type="molecule type" value="Genomic_DNA"/>
</dbReference>
<protein>
    <submittedName>
        <fullName evidence="1">Uncharacterized protein</fullName>
    </submittedName>
</protein>
<organism evidence="1 2">
    <name type="scientific">Clostridium chauvoei JF4335</name>
    <dbReference type="NCBI Taxonomy" id="1351755"/>
    <lineage>
        <taxon>Bacteria</taxon>
        <taxon>Bacillati</taxon>
        <taxon>Bacillota</taxon>
        <taxon>Clostridia</taxon>
        <taxon>Eubacteriales</taxon>
        <taxon>Clostridiaceae</taxon>
        <taxon>Clostridium</taxon>
    </lineage>
</organism>
<sequence length="39" mass="4703">MEFILAEELKKEFYVRAKFYKLVYDSNNIIRCRSGVSIK</sequence>
<dbReference type="Proteomes" id="UP000190476">
    <property type="component" value="Chromosome I"/>
</dbReference>
<accession>S6FIZ9</accession>
<proteinExistence type="predicted"/>
<reference evidence="2" key="1">
    <citation type="submission" date="2017-03" db="EMBL/GenBank/DDBJ databases">
        <authorList>
            <person name="Falquet L."/>
            <person name="Falquet L."/>
        </authorList>
    </citation>
    <scope>NUCLEOTIDE SEQUENCE [LARGE SCALE GENOMIC DNA]</scope>
</reference>